<dbReference type="InParanoid" id="K3X991"/>
<organism evidence="1 2">
    <name type="scientific">Globisporangium ultimum (strain ATCC 200006 / CBS 805.95 / DAOM BR144)</name>
    <name type="common">Pythium ultimum</name>
    <dbReference type="NCBI Taxonomy" id="431595"/>
    <lineage>
        <taxon>Eukaryota</taxon>
        <taxon>Sar</taxon>
        <taxon>Stramenopiles</taxon>
        <taxon>Oomycota</taxon>
        <taxon>Peronosporomycetes</taxon>
        <taxon>Pythiales</taxon>
        <taxon>Pythiaceae</taxon>
        <taxon>Globisporangium</taxon>
    </lineage>
</organism>
<reference evidence="1" key="3">
    <citation type="submission" date="2015-02" db="UniProtKB">
        <authorList>
            <consortium name="EnsemblProtists"/>
        </authorList>
    </citation>
    <scope>IDENTIFICATION</scope>
    <source>
        <strain evidence="1">DAOM BR144</strain>
    </source>
</reference>
<evidence type="ECO:0000313" key="2">
    <source>
        <dbReference type="Proteomes" id="UP000019132"/>
    </source>
</evidence>
<name>K3X991_GLOUD</name>
<proteinExistence type="predicted"/>
<dbReference type="STRING" id="431595.K3X991"/>
<reference evidence="2" key="1">
    <citation type="journal article" date="2010" name="Genome Biol.">
        <title>Genome sequence of the necrotrophic plant pathogen Pythium ultimum reveals original pathogenicity mechanisms and effector repertoire.</title>
        <authorList>
            <person name="Levesque C.A."/>
            <person name="Brouwer H."/>
            <person name="Cano L."/>
            <person name="Hamilton J.P."/>
            <person name="Holt C."/>
            <person name="Huitema E."/>
            <person name="Raffaele S."/>
            <person name="Robideau G.P."/>
            <person name="Thines M."/>
            <person name="Win J."/>
            <person name="Zerillo M.M."/>
            <person name="Beakes G.W."/>
            <person name="Boore J.L."/>
            <person name="Busam D."/>
            <person name="Dumas B."/>
            <person name="Ferriera S."/>
            <person name="Fuerstenberg S.I."/>
            <person name="Gachon C.M."/>
            <person name="Gaulin E."/>
            <person name="Govers F."/>
            <person name="Grenville-Briggs L."/>
            <person name="Horner N."/>
            <person name="Hostetler J."/>
            <person name="Jiang R.H."/>
            <person name="Johnson J."/>
            <person name="Krajaejun T."/>
            <person name="Lin H."/>
            <person name="Meijer H.J."/>
            <person name="Moore B."/>
            <person name="Morris P."/>
            <person name="Phuntmart V."/>
            <person name="Puiu D."/>
            <person name="Shetty J."/>
            <person name="Stajich J.E."/>
            <person name="Tripathy S."/>
            <person name="Wawra S."/>
            <person name="van West P."/>
            <person name="Whitty B.R."/>
            <person name="Coutinho P.M."/>
            <person name="Henrissat B."/>
            <person name="Martin F."/>
            <person name="Thomas P.D."/>
            <person name="Tyler B.M."/>
            <person name="De Vries R.P."/>
            <person name="Kamoun S."/>
            <person name="Yandell M."/>
            <person name="Tisserat N."/>
            <person name="Buell C.R."/>
        </authorList>
    </citation>
    <scope>NUCLEOTIDE SEQUENCE</scope>
    <source>
        <strain evidence="2">DAOM:BR144</strain>
    </source>
</reference>
<dbReference type="AlphaFoldDB" id="K3X991"/>
<dbReference type="VEuPathDB" id="FungiDB:PYU1_G013761"/>
<accession>K3X991</accession>
<protein>
    <submittedName>
        <fullName evidence="1">Uncharacterized protein</fullName>
    </submittedName>
</protein>
<dbReference type="EnsemblProtists" id="PYU1_T013790">
    <property type="protein sequence ID" value="PYU1_T013790"/>
    <property type="gene ID" value="PYU1_G013761"/>
</dbReference>
<dbReference type="HOGENOM" id="CLU_1368655_0_0_1"/>
<dbReference type="EMBL" id="GL376614">
    <property type="status" value="NOT_ANNOTATED_CDS"/>
    <property type="molecule type" value="Genomic_DNA"/>
</dbReference>
<reference evidence="2" key="2">
    <citation type="submission" date="2010-04" db="EMBL/GenBank/DDBJ databases">
        <authorList>
            <person name="Buell R."/>
            <person name="Hamilton J."/>
            <person name="Hostetler J."/>
        </authorList>
    </citation>
    <scope>NUCLEOTIDE SEQUENCE [LARGE SCALE GENOMIC DNA]</scope>
    <source>
        <strain evidence="2">DAOM:BR144</strain>
    </source>
</reference>
<dbReference type="Proteomes" id="UP000019132">
    <property type="component" value="Unassembled WGS sequence"/>
</dbReference>
<keyword evidence="2" id="KW-1185">Reference proteome</keyword>
<dbReference type="eggNOG" id="ENOG502T8PI">
    <property type="taxonomic scope" value="Eukaryota"/>
</dbReference>
<sequence length="200" mass="22039">MGTKKTPLSYEASLGACISFAGHVLGSPLTPSQVCTKGALASIVVEAHRLGQQIGKVYSAGNAANKKIASVDPRKLLKQMQISQREPEWDHPDDAMITGLVFQNLTWDSQGNVTDMLEMELLELELRARESNTSKHASKEEIRYEQPLEAAQEEETLQQRQSFIAREALPAQCPANRSIFTFPLGSQEKSKSTAAIRKTL</sequence>
<evidence type="ECO:0000313" key="1">
    <source>
        <dbReference type="EnsemblProtists" id="PYU1_T013790"/>
    </source>
</evidence>